<evidence type="ECO:0000259" key="2">
    <source>
        <dbReference type="Pfam" id="PF20155"/>
    </source>
</evidence>
<dbReference type="GeneID" id="90767493"/>
<dbReference type="Proteomes" id="UP000293719">
    <property type="component" value="Chromosome"/>
</dbReference>
<protein>
    <recommendedName>
        <fullName evidence="2">Tape measure protein N-terminal domain-containing protein</fullName>
    </recommendedName>
</protein>
<dbReference type="RefSeq" id="WP_131616457.1">
    <property type="nucleotide sequence ID" value="NZ_CP036532.1"/>
</dbReference>
<evidence type="ECO:0000313" key="3">
    <source>
        <dbReference type="EMBL" id="QBK30773.1"/>
    </source>
</evidence>
<dbReference type="InterPro" id="IPR013491">
    <property type="entry name" value="Tape_meas_N"/>
</dbReference>
<evidence type="ECO:0000313" key="4">
    <source>
        <dbReference type="Proteomes" id="UP000293719"/>
    </source>
</evidence>
<organism evidence="3 4">
    <name type="scientific">Roseitalea porphyridii</name>
    <dbReference type="NCBI Taxonomy" id="1852022"/>
    <lineage>
        <taxon>Bacteria</taxon>
        <taxon>Pseudomonadati</taxon>
        <taxon>Pseudomonadota</taxon>
        <taxon>Alphaproteobacteria</taxon>
        <taxon>Hyphomicrobiales</taxon>
        <taxon>Ahrensiaceae</taxon>
        <taxon>Roseitalea</taxon>
    </lineage>
</organism>
<keyword evidence="1" id="KW-0175">Coiled coil</keyword>
<dbReference type="OrthoDB" id="38641at2"/>
<feature type="coiled-coil region" evidence="1">
    <location>
        <begin position="474"/>
        <end position="504"/>
    </location>
</feature>
<dbReference type="KEGG" id="rpod:E0E05_09315"/>
<keyword evidence="4" id="KW-1185">Reference proteome</keyword>
<accession>A0A4P6V1N1</accession>
<gene>
    <name evidence="3" type="ORF">E0E05_09315</name>
</gene>
<dbReference type="EMBL" id="CP036532">
    <property type="protein sequence ID" value="QBK30773.1"/>
    <property type="molecule type" value="Genomic_DNA"/>
</dbReference>
<reference evidence="3 4" key="1">
    <citation type="journal article" date="2017" name="Int. J. Syst. Evol. Microbiol.">
        <title>Roseitalea porphyridii gen. nov., sp. nov., isolated from a red alga, and reclassification of Hoeflea suaedae Chung et al. 2013 as Pseudohoeflea suaedae gen. nov., comb. nov.</title>
        <authorList>
            <person name="Hyeon J.W."/>
            <person name="Jeong S.E."/>
            <person name="Baek K."/>
            <person name="Jeon C.O."/>
        </authorList>
    </citation>
    <scope>NUCLEOTIDE SEQUENCE [LARGE SCALE GENOMIC DNA]</scope>
    <source>
        <strain evidence="3 4">MA7-20</strain>
    </source>
</reference>
<feature type="domain" description="Tape measure protein N-terminal" evidence="2">
    <location>
        <begin position="72"/>
        <end position="263"/>
    </location>
</feature>
<dbReference type="Pfam" id="PF20155">
    <property type="entry name" value="TMP_3"/>
    <property type="match status" value="1"/>
</dbReference>
<proteinExistence type="predicted"/>
<evidence type="ECO:0000256" key="1">
    <source>
        <dbReference type="SAM" id="Coils"/>
    </source>
</evidence>
<name>A0A4P6V1N1_9HYPH</name>
<dbReference type="NCBIfam" id="TIGR02675">
    <property type="entry name" value="tape_meas_nterm"/>
    <property type="match status" value="1"/>
</dbReference>
<sequence>MATEVERLIVRLEASQAKFDKQLAKANQTANRRARAIEGRFDRMNKRLSAGFSRLGGAFAAAFASAVTVRGAQALIDSATRIQNALRVAGLEGEQLSNVYGQLFTAAQRASVPIEDLVELYSRAALRQKELGVTSQELITFSENVAVAIRVAGQSSQEASGALLQLSQALGSGIVRAEEFNSILDGAPTILQAVAAGLEEAGGSVAKLRQMVNDGEISSQAFFRAFEAGAVTLEEKFAATGRTVGDGLTNIQNALKDAAGEFNRTTDTSGKLAAALNDLAGGIEYMGDVAVRVAEGPLGTFIGRLGQANELARQFLALVGKVSLNDEIFGAVGGFIAPQADPAAGVDPARFGGALPVRTAGGKAGRLGGAGVNPISAADYPVSGGARSGRGGGGKSRARRTNELEREIAQLRERTEVIRAETRALAVLNPLLNDYGASVEKARAAVELETAARKAGLAITPELKAQINTLAGAYANASAEAEKLAESQDRAREAAEDMRALGKDVLGGFISDLRSGKSAADALASALDKVIDRMLDSALDSLFSGGLGVGARPGGIHGTIMNLNLGGQQ</sequence>
<dbReference type="AlphaFoldDB" id="A0A4P6V1N1"/>